<comment type="caution">
    <text evidence="2">The sequence shown here is derived from an EMBL/GenBank/DDBJ whole genome shotgun (WGS) entry which is preliminary data.</text>
</comment>
<dbReference type="PANTHER" id="PTHR12398">
    <property type="entry name" value="PROTEIN PHOSPHATASE INHIBITOR"/>
    <property type="match status" value="1"/>
</dbReference>
<accession>A0A425DFG1</accession>
<dbReference type="PANTHER" id="PTHR12398:SF20">
    <property type="entry name" value="PROTEIN PHOSPHATASE 1 REGULATORY INHIBITOR SUBUNIT 2"/>
    <property type="match status" value="1"/>
</dbReference>
<dbReference type="VEuPathDB" id="FungiDB:H257_04956"/>
<organism evidence="2 3">
    <name type="scientific">Aphanomyces astaci</name>
    <name type="common">Crayfish plague agent</name>
    <dbReference type="NCBI Taxonomy" id="112090"/>
    <lineage>
        <taxon>Eukaryota</taxon>
        <taxon>Sar</taxon>
        <taxon>Stramenopiles</taxon>
        <taxon>Oomycota</taxon>
        <taxon>Saprolegniomycetes</taxon>
        <taxon>Saprolegniales</taxon>
        <taxon>Verrucalvaceae</taxon>
        <taxon>Aphanomyces</taxon>
    </lineage>
</organism>
<sequence length="381" mass="42404">MQNGTTLKSKAKKLRDSLMTANKKWREEQEKSREAKAKEPEKKKLRRMLESSADQSVATINGMLDVPYCPDNGSDVGIISTAMVKTLRKLDKTVQTTQLPKAWVGSAVGNLPVIAKTTLYKIAITSANAVDQEQTVALKQLRGIVVDAAAKGVWRTKFRGTDLPANVKAMEIRLKADARPNRCKPRKVNPLTGMFIEAFGKQLEQDQVIYANNSSSHCKTIAMHDLDRGTRMKIEEPNTPYHYYTTGDDDMEGGTGVEITDVALKEHNAAHPADIASIELSTHHGKGPVSPTHSASHGTELKWDELNARLQQHQDTHKPSEWDSDSDTSTTSSSRKHPAPPGGADKAFSQKRKQHYNEFERMKQWRLQHAKDDENDNDGEA</sequence>
<dbReference type="Pfam" id="PF04979">
    <property type="entry name" value="IPP-2"/>
    <property type="match status" value="1"/>
</dbReference>
<feature type="region of interest" description="Disordered" evidence="1">
    <location>
        <begin position="311"/>
        <end position="381"/>
    </location>
</feature>
<feature type="compositionally biased region" description="Basic and acidic residues" evidence="1">
    <location>
        <begin position="311"/>
        <end position="321"/>
    </location>
</feature>
<dbReference type="GO" id="GO:0009966">
    <property type="term" value="P:regulation of signal transduction"/>
    <property type="evidence" value="ECO:0007669"/>
    <property type="project" value="InterPro"/>
</dbReference>
<gene>
    <name evidence="2" type="ORF">B5M09_007118</name>
</gene>
<dbReference type="Proteomes" id="UP000284702">
    <property type="component" value="Unassembled WGS sequence"/>
</dbReference>
<dbReference type="EMBL" id="MZMZ02001902">
    <property type="protein sequence ID" value="RQM28012.1"/>
    <property type="molecule type" value="Genomic_DNA"/>
</dbReference>
<reference evidence="2" key="1">
    <citation type="submission" date="2018-07" db="EMBL/GenBank/DDBJ databases">
        <title>Annotation of Aphanomyces astaci genome assembly.</title>
        <authorList>
            <person name="Studholme D.J."/>
        </authorList>
    </citation>
    <scope>NUCLEOTIDE SEQUENCE [LARGE SCALE GENOMIC DNA]</scope>
    <source>
        <strain evidence="2">Pc</strain>
    </source>
</reference>
<dbReference type="AlphaFoldDB" id="A0A425DFG1"/>
<protein>
    <submittedName>
        <fullName evidence="2">Uncharacterized protein</fullName>
    </submittedName>
</protein>
<name>A0A425DFG1_APHAT</name>
<keyword evidence="3" id="KW-1185">Reference proteome</keyword>
<proteinExistence type="predicted"/>
<evidence type="ECO:0000313" key="3">
    <source>
        <dbReference type="Proteomes" id="UP000284702"/>
    </source>
</evidence>
<dbReference type="VEuPathDB" id="FungiDB:H257_04957"/>
<dbReference type="GO" id="GO:0004864">
    <property type="term" value="F:protein phosphatase inhibitor activity"/>
    <property type="evidence" value="ECO:0007669"/>
    <property type="project" value="InterPro"/>
</dbReference>
<evidence type="ECO:0000313" key="2">
    <source>
        <dbReference type="EMBL" id="RQM28012.1"/>
    </source>
</evidence>
<feature type="region of interest" description="Disordered" evidence="1">
    <location>
        <begin position="1"/>
        <end position="50"/>
    </location>
</feature>
<feature type="compositionally biased region" description="Basic and acidic residues" evidence="1">
    <location>
        <begin position="24"/>
        <end position="42"/>
    </location>
</feature>
<evidence type="ECO:0000256" key="1">
    <source>
        <dbReference type="SAM" id="MobiDB-lite"/>
    </source>
</evidence>
<dbReference type="InterPro" id="IPR007062">
    <property type="entry name" value="PPI-2"/>
</dbReference>